<protein>
    <submittedName>
        <fullName evidence="5">Polysaccharide deacetylase</fullName>
    </submittedName>
</protein>
<evidence type="ECO:0000313" key="6">
    <source>
        <dbReference type="Proteomes" id="UP000094757"/>
    </source>
</evidence>
<dbReference type="InterPro" id="IPR002509">
    <property type="entry name" value="NODB_dom"/>
</dbReference>
<organism evidence="5 6">
    <name type="scientific">Dialister pneumosintes</name>
    <dbReference type="NCBI Taxonomy" id="39950"/>
    <lineage>
        <taxon>Bacteria</taxon>
        <taxon>Bacillati</taxon>
        <taxon>Bacillota</taxon>
        <taxon>Negativicutes</taxon>
        <taxon>Veillonellales</taxon>
        <taxon>Veillonellaceae</taxon>
        <taxon>Dialister</taxon>
    </lineage>
</organism>
<dbReference type="AlphaFoldDB" id="A0A1B3WD43"/>
<keyword evidence="2" id="KW-0732">Signal</keyword>
<dbReference type="Proteomes" id="UP000094757">
    <property type="component" value="Chromosome"/>
</dbReference>
<dbReference type="GO" id="GO:0016810">
    <property type="term" value="F:hydrolase activity, acting on carbon-nitrogen (but not peptide) bonds"/>
    <property type="evidence" value="ECO:0007669"/>
    <property type="project" value="InterPro"/>
</dbReference>
<keyword evidence="3" id="KW-0812">Transmembrane</keyword>
<evidence type="ECO:0000256" key="2">
    <source>
        <dbReference type="ARBA" id="ARBA00022729"/>
    </source>
</evidence>
<dbReference type="CDD" id="cd10918">
    <property type="entry name" value="CE4_NodB_like_5s_6s"/>
    <property type="match status" value="1"/>
</dbReference>
<accession>A0A1B3WD43</accession>
<proteinExistence type="predicted"/>
<dbReference type="STRING" id="39950.BCB69_02045"/>
<name>A0A1B3WD43_9FIRM</name>
<reference evidence="6" key="1">
    <citation type="submission" date="2016-08" db="EMBL/GenBank/DDBJ databases">
        <authorList>
            <person name="Holder M.E."/>
            <person name="Ajami N.J."/>
            <person name="Petrosino J.F."/>
        </authorList>
    </citation>
    <scope>NUCLEOTIDE SEQUENCE [LARGE SCALE GENOMIC DNA]</scope>
    <source>
        <strain evidence="6">F0677</strain>
    </source>
</reference>
<keyword evidence="3" id="KW-1133">Transmembrane helix</keyword>
<evidence type="ECO:0000259" key="4">
    <source>
        <dbReference type="PROSITE" id="PS51677"/>
    </source>
</evidence>
<dbReference type="GO" id="GO:0005576">
    <property type="term" value="C:extracellular region"/>
    <property type="evidence" value="ECO:0007669"/>
    <property type="project" value="UniProtKB-SubCell"/>
</dbReference>
<feature type="domain" description="NodB homology" evidence="4">
    <location>
        <begin position="130"/>
        <end position="296"/>
    </location>
</feature>
<dbReference type="InterPro" id="IPR011330">
    <property type="entry name" value="Glyco_hydro/deAcase_b/a-brl"/>
</dbReference>
<dbReference type="Gene3D" id="3.20.20.370">
    <property type="entry name" value="Glycoside hydrolase/deacetylase"/>
    <property type="match status" value="1"/>
</dbReference>
<gene>
    <name evidence="5" type="ORF">BCB69_02045</name>
</gene>
<dbReference type="GO" id="GO:0005975">
    <property type="term" value="P:carbohydrate metabolic process"/>
    <property type="evidence" value="ECO:0007669"/>
    <property type="project" value="InterPro"/>
</dbReference>
<evidence type="ECO:0000256" key="1">
    <source>
        <dbReference type="ARBA" id="ARBA00004613"/>
    </source>
</evidence>
<evidence type="ECO:0000256" key="3">
    <source>
        <dbReference type="SAM" id="Phobius"/>
    </source>
</evidence>
<keyword evidence="3" id="KW-0472">Membrane</keyword>
<evidence type="ECO:0000313" key="5">
    <source>
        <dbReference type="EMBL" id="AOH38862.1"/>
    </source>
</evidence>
<dbReference type="SUPFAM" id="SSF88713">
    <property type="entry name" value="Glycoside hydrolase/deacetylase"/>
    <property type="match status" value="1"/>
</dbReference>
<dbReference type="EMBL" id="CP017037">
    <property type="protein sequence ID" value="AOH38862.1"/>
    <property type="molecule type" value="Genomic_DNA"/>
</dbReference>
<dbReference type="Pfam" id="PF01522">
    <property type="entry name" value="Polysacc_deac_1"/>
    <property type="match status" value="1"/>
</dbReference>
<dbReference type="InterPro" id="IPR051398">
    <property type="entry name" value="Polysacch_Deacetylase"/>
</dbReference>
<feature type="transmembrane region" description="Helical" evidence="3">
    <location>
        <begin position="12"/>
        <end position="37"/>
    </location>
</feature>
<dbReference type="PROSITE" id="PS51257">
    <property type="entry name" value="PROKAR_LIPOPROTEIN"/>
    <property type="match status" value="1"/>
</dbReference>
<dbReference type="PANTHER" id="PTHR34216:SF3">
    <property type="entry name" value="POLY-BETA-1,6-N-ACETYL-D-GLUCOSAMINE N-DEACETYLASE"/>
    <property type="match status" value="1"/>
</dbReference>
<comment type="subcellular location">
    <subcellularLocation>
        <location evidence="1">Secreted</location>
    </subcellularLocation>
</comment>
<dbReference type="KEGG" id="dpn:BCB69_02045"/>
<dbReference type="PROSITE" id="PS51677">
    <property type="entry name" value="NODB"/>
    <property type="match status" value="1"/>
</dbReference>
<sequence length="296" mass="33541">MTKKYHFCSRNNVLLNIAGGLLVLSTLLSGCGVLPAFELKQENPMQTAISQELPVGEAVVMRDTKVPYSVPAGVSVLMYHMVGDEEGNAAVITEENFDKQMRYLKGHGYHPITMQELYDYVTKGSTLPEKPVCITFDDGYADNYTIVYPLMKKYGFPWTLYLITGEVGKPNRMTWEQLKEMAESHTVTIANHTVTHPKLGQLPSRLDKEKEIRGAQEALAKELGVHTTWISYPYGDYDQETMDICKELGIKLAVIMSDGRVHVNDNPLELHRVWVGNEVTLEHLEDRLHHDDYIKI</sequence>
<dbReference type="PANTHER" id="PTHR34216">
    <property type="match status" value="1"/>
</dbReference>